<dbReference type="EMBL" id="QJRG01000047">
    <property type="protein sequence ID" value="RWU20691.1"/>
    <property type="molecule type" value="Genomic_DNA"/>
</dbReference>
<comment type="caution">
    <text evidence="1">The sequence shown here is derived from an EMBL/GenBank/DDBJ whole genome shotgun (WGS) entry which is preliminary data.</text>
</comment>
<gene>
    <name evidence="1" type="ORF">DM813_15790</name>
</gene>
<proteinExistence type="predicted"/>
<reference evidence="1 2" key="1">
    <citation type="submission" date="2018-06" db="EMBL/GenBank/DDBJ databases">
        <title>Bacteria isolated from soil of Wuhan.</title>
        <authorList>
            <person name="Wei X."/>
            <person name="Chunhua H."/>
        </authorList>
    </citation>
    <scope>NUCLEOTIDE SEQUENCE [LARGE SCALE GENOMIC DNA]</scope>
    <source>
        <strain evidence="2">xwS2</strain>
    </source>
</reference>
<accession>A0A443ZNM4</accession>
<dbReference type="AlphaFoldDB" id="A0A443ZNM4"/>
<dbReference type="Proteomes" id="UP000288983">
    <property type="component" value="Unassembled WGS sequence"/>
</dbReference>
<evidence type="ECO:0000313" key="1">
    <source>
        <dbReference type="EMBL" id="RWU20691.1"/>
    </source>
</evidence>
<protein>
    <submittedName>
        <fullName evidence="1">Uncharacterized protein</fullName>
    </submittedName>
</protein>
<evidence type="ECO:0000313" key="2">
    <source>
        <dbReference type="Proteomes" id="UP000288983"/>
    </source>
</evidence>
<organism evidence="1 2">
    <name type="scientific">Pseudomonas alkylphenolica</name>
    <dbReference type="NCBI Taxonomy" id="237609"/>
    <lineage>
        <taxon>Bacteria</taxon>
        <taxon>Pseudomonadati</taxon>
        <taxon>Pseudomonadota</taxon>
        <taxon>Gammaproteobacteria</taxon>
        <taxon>Pseudomonadales</taxon>
        <taxon>Pseudomonadaceae</taxon>
        <taxon>Pseudomonas</taxon>
    </lineage>
</organism>
<sequence length="73" mass="7715">MNRTLLLLNALALTALIGLIFQPQGSTPSTPQAVRINAPHAQLTVLDATSRKATAATLPTQRLPSAPQGRLVF</sequence>
<name>A0A443ZNM4_9PSED</name>
<dbReference type="RefSeq" id="WP_128324299.1">
    <property type="nucleotide sequence ID" value="NZ_QJRG01000047.1"/>
</dbReference>